<feature type="region of interest" description="Disordered" evidence="3">
    <location>
        <begin position="138"/>
        <end position="165"/>
    </location>
</feature>
<dbReference type="PROSITE" id="PS00080">
    <property type="entry name" value="MULTICOPPER_OXIDASE2"/>
    <property type="match status" value="1"/>
</dbReference>
<comment type="caution">
    <text evidence="5">The sequence shown here is derived from an EMBL/GenBank/DDBJ whole genome shotgun (WGS) entry which is preliminary data.</text>
</comment>
<dbReference type="PANTHER" id="PTHR48267:SF1">
    <property type="entry name" value="BILIRUBIN OXIDASE"/>
    <property type="match status" value="1"/>
</dbReference>
<gene>
    <name evidence="5" type="ORF">Q6348_10530</name>
</gene>
<evidence type="ECO:0000259" key="4">
    <source>
        <dbReference type="Pfam" id="PF07731"/>
    </source>
</evidence>
<evidence type="ECO:0000256" key="3">
    <source>
        <dbReference type="SAM" id="MobiDB-lite"/>
    </source>
</evidence>
<evidence type="ECO:0000256" key="2">
    <source>
        <dbReference type="ARBA" id="ARBA00022723"/>
    </source>
</evidence>
<dbReference type="EMBL" id="JAUQYP010000001">
    <property type="protein sequence ID" value="MDO8107631.1"/>
    <property type="molecule type" value="Genomic_DNA"/>
</dbReference>
<comment type="similarity">
    <text evidence="1">Belongs to the multicopper oxidase family.</text>
</comment>
<evidence type="ECO:0000313" key="5">
    <source>
        <dbReference type="EMBL" id="MDO8107631.1"/>
    </source>
</evidence>
<dbReference type="InterPro" id="IPR045087">
    <property type="entry name" value="Cu-oxidase_fam"/>
</dbReference>
<dbReference type="InterPro" id="IPR008972">
    <property type="entry name" value="Cupredoxin"/>
</dbReference>
<proteinExistence type="inferred from homology"/>
<dbReference type="Gene3D" id="2.60.40.420">
    <property type="entry name" value="Cupredoxins - blue copper proteins"/>
    <property type="match status" value="2"/>
</dbReference>
<protein>
    <submittedName>
        <fullName evidence="5">Multicopper oxidase domain-containing protein</fullName>
    </submittedName>
</protein>
<organism evidence="5 6">
    <name type="scientific">Actinotalea lenta</name>
    <dbReference type="NCBI Taxonomy" id="3064654"/>
    <lineage>
        <taxon>Bacteria</taxon>
        <taxon>Bacillati</taxon>
        <taxon>Actinomycetota</taxon>
        <taxon>Actinomycetes</taxon>
        <taxon>Micrococcales</taxon>
        <taxon>Cellulomonadaceae</taxon>
        <taxon>Actinotalea</taxon>
    </lineage>
</organism>
<evidence type="ECO:0000313" key="6">
    <source>
        <dbReference type="Proteomes" id="UP001232536"/>
    </source>
</evidence>
<dbReference type="PANTHER" id="PTHR48267">
    <property type="entry name" value="CUPREDOXIN SUPERFAMILY PROTEIN"/>
    <property type="match status" value="1"/>
</dbReference>
<dbReference type="RefSeq" id="WP_304601249.1">
    <property type="nucleotide sequence ID" value="NZ_JAUQYP010000001.1"/>
</dbReference>
<dbReference type="Proteomes" id="UP001232536">
    <property type="component" value="Unassembled WGS sequence"/>
</dbReference>
<dbReference type="Pfam" id="PF07731">
    <property type="entry name" value="Cu-oxidase_2"/>
    <property type="match status" value="1"/>
</dbReference>
<keyword evidence="6" id="KW-1185">Reference proteome</keyword>
<dbReference type="CDD" id="cd13900">
    <property type="entry name" value="CuRO_3_Tth-MCO_like"/>
    <property type="match status" value="1"/>
</dbReference>
<sequence length="293" mass="31564">MSDTTFSSGRVAEASAQDRMRGRVGETLLTNGLVAPELVATPGSTQRLLVVNACTSRYLDLSVAGQEMRLHGVDSGVFSPPLTRQRVVLAPGNRADLEIQVPGRRTGVTARAYPRGAAGMGMMGSDSFDGQDAPVLTLRPGGREVSGTTPSTQAGRPHPAPRDLRGARVDRTRTLTFTMGMGGMGGMQFLIDGRAFDADRVDQRVELGTVEEWTIRNATMMDHPFHLHVWPMQVVDGTDAARERVDVRDVVDVPAGGQVVVRIAFARHAGATVYHCHILDHEDLGMMGVVVVR</sequence>
<dbReference type="InterPro" id="IPR011706">
    <property type="entry name" value="Cu-oxidase_C"/>
</dbReference>
<dbReference type="InterPro" id="IPR002355">
    <property type="entry name" value="Cu_oxidase_Cu_BS"/>
</dbReference>
<name>A0ABT9DAU9_9CELL</name>
<evidence type="ECO:0000256" key="1">
    <source>
        <dbReference type="ARBA" id="ARBA00010609"/>
    </source>
</evidence>
<keyword evidence="2" id="KW-0479">Metal-binding</keyword>
<feature type="domain" description="Plastocyanin-like" evidence="4">
    <location>
        <begin position="177"/>
        <end position="293"/>
    </location>
</feature>
<accession>A0ABT9DAU9</accession>
<dbReference type="SUPFAM" id="SSF49503">
    <property type="entry name" value="Cupredoxins"/>
    <property type="match status" value="2"/>
</dbReference>
<reference evidence="5 6" key="1">
    <citation type="submission" date="2023-07" db="EMBL/GenBank/DDBJ databases">
        <title>Description of novel actinomycetes strains, isolated from tidal flat sediment.</title>
        <authorList>
            <person name="Lu C."/>
        </authorList>
    </citation>
    <scope>NUCLEOTIDE SEQUENCE [LARGE SCALE GENOMIC DNA]</scope>
    <source>
        <strain evidence="5 6">SYSU T00b441</strain>
    </source>
</reference>